<feature type="transmembrane region" description="Helical" evidence="8">
    <location>
        <begin position="224"/>
        <end position="244"/>
    </location>
</feature>
<dbReference type="GO" id="GO:0005886">
    <property type="term" value="C:plasma membrane"/>
    <property type="evidence" value="ECO:0007669"/>
    <property type="project" value="TreeGrafter"/>
</dbReference>
<dbReference type="PANTHER" id="PTHR43829:SF9">
    <property type="entry name" value="AQUAPORIN-9"/>
    <property type="match status" value="1"/>
</dbReference>
<feature type="transmembrane region" description="Helical" evidence="8">
    <location>
        <begin position="142"/>
        <end position="163"/>
    </location>
</feature>
<evidence type="ECO:0000256" key="4">
    <source>
        <dbReference type="ARBA" id="ARBA00022692"/>
    </source>
</evidence>
<dbReference type="HOGENOM" id="CLU_020019_9_2_14"/>
<dbReference type="GO" id="GO:0015254">
    <property type="term" value="F:glycerol channel activity"/>
    <property type="evidence" value="ECO:0007669"/>
    <property type="project" value="TreeGrafter"/>
</dbReference>
<dbReference type="PATRIC" id="fig|1276258.3.peg.185"/>
<dbReference type="EMBL" id="CP006682">
    <property type="protein sequence ID" value="AHB36038.1"/>
    <property type="molecule type" value="Genomic_DNA"/>
</dbReference>
<dbReference type="PROSITE" id="PS00221">
    <property type="entry name" value="MIP"/>
    <property type="match status" value="1"/>
</dbReference>
<keyword evidence="5 8" id="KW-1133">Transmembrane helix</keyword>
<protein>
    <submittedName>
        <fullName evidence="9">Glycerol uptake facilitator protein</fullName>
    </submittedName>
</protein>
<feature type="transmembrane region" description="Helical" evidence="8">
    <location>
        <begin position="43"/>
        <end position="68"/>
    </location>
</feature>
<comment type="subcellular location">
    <subcellularLocation>
        <location evidence="1">Membrane</location>
        <topology evidence="1">Multi-pass membrane protein</topology>
    </subcellularLocation>
</comment>
<dbReference type="RefSeq" id="WP_023788972.1">
    <property type="nucleotide sequence ID" value="NC_022998.1"/>
</dbReference>
<evidence type="ECO:0000313" key="9">
    <source>
        <dbReference type="EMBL" id="AHB36038.1"/>
    </source>
</evidence>
<evidence type="ECO:0000256" key="8">
    <source>
        <dbReference type="SAM" id="Phobius"/>
    </source>
</evidence>
<dbReference type="PRINTS" id="PR00783">
    <property type="entry name" value="MINTRINSICP"/>
</dbReference>
<dbReference type="PANTHER" id="PTHR43829">
    <property type="entry name" value="AQUAPORIN OR AQUAGLYCEROPORIN RELATED"/>
    <property type="match status" value="1"/>
</dbReference>
<dbReference type="Gene3D" id="1.20.1080.10">
    <property type="entry name" value="Glycerol uptake facilitator protein"/>
    <property type="match status" value="1"/>
</dbReference>
<feature type="transmembrane region" description="Helical" evidence="8">
    <location>
        <begin position="88"/>
        <end position="113"/>
    </location>
</feature>
<evidence type="ECO:0000256" key="1">
    <source>
        <dbReference type="ARBA" id="ARBA00004141"/>
    </source>
</evidence>
<dbReference type="InterPro" id="IPR023271">
    <property type="entry name" value="Aquaporin-like"/>
</dbReference>
<dbReference type="Pfam" id="PF00230">
    <property type="entry name" value="MIP"/>
    <property type="match status" value="1"/>
</dbReference>
<reference evidence="9 10" key="1">
    <citation type="journal article" date="2014" name="Genome Announc.">
        <title>Complete Genome Sequence of Spiroplasma apis B31T (ATCC 33834), a Bacterium Associated with May Disease of Honeybees (Apis mellifera).</title>
        <authorList>
            <person name="Ku C."/>
            <person name="Lo W.S."/>
            <person name="Chen L.L."/>
            <person name="Kuo C.H."/>
        </authorList>
    </citation>
    <scope>NUCLEOTIDE SEQUENCE [LARGE SCALE GENOMIC DNA]</scope>
    <source>
        <strain evidence="9">B31</strain>
    </source>
</reference>
<dbReference type="InterPro" id="IPR000425">
    <property type="entry name" value="MIP"/>
</dbReference>
<proteinExistence type="inferred from homology"/>
<gene>
    <name evidence="9" type="primary">glpF1</name>
    <name evidence="9" type="ORF">SAPIS_v1c01920</name>
</gene>
<comment type="similarity">
    <text evidence="2 7">Belongs to the MIP/aquaporin (TC 1.A.8) family.</text>
</comment>
<dbReference type="STRING" id="1276258.SAPIS_v1c01920"/>
<dbReference type="Proteomes" id="UP000018550">
    <property type="component" value="Chromosome"/>
</dbReference>
<dbReference type="KEGG" id="sapi:SAPIS_v1c01920"/>
<dbReference type="AlphaFoldDB" id="V5RHW8"/>
<feature type="transmembrane region" description="Helical" evidence="8">
    <location>
        <begin position="175"/>
        <end position="197"/>
    </location>
</feature>
<accession>V5RHW8</accession>
<evidence type="ECO:0000256" key="6">
    <source>
        <dbReference type="ARBA" id="ARBA00023136"/>
    </source>
</evidence>
<evidence type="ECO:0000256" key="3">
    <source>
        <dbReference type="ARBA" id="ARBA00022448"/>
    </source>
</evidence>
<keyword evidence="4 7" id="KW-0812">Transmembrane</keyword>
<dbReference type="InterPro" id="IPR050363">
    <property type="entry name" value="MIP/Aquaporin"/>
</dbReference>
<evidence type="ECO:0000256" key="7">
    <source>
        <dbReference type="RuleBase" id="RU000477"/>
    </source>
</evidence>
<keyword evidence="3 7" id="KW-0813">Transport</keyword>
<evidence type="ECO:0000256" key="2">
    <source>
        <dbReference type="ARBA" id="ARBA00006175"/>
    </source>
</evidence>
<dbReference type="InterPro" id="IPR022357">
    <property type="entry name" value="MIP_CS"/>
</dbReference>
<dbReference type="eggNOG" id="COG0580">
    <property type="taxonomic scope" value="Bacteria"/>
</dbReference>
<organism evidence="9 10">
    <name type="scientific">Spiroplasma apis B31</name>
    <dbReference type="NCBI Taxonomy" id="1276258"/>
    <lineage>
        <taxon>Bacteria</taxon>
        <taxon>Bacillati</taxon>
        <taxon>Mycoplasmatota</taxon>
        <taxon>Mollicutes</taxon>
        <taxon>Entomoplasmatales</taxon>
        <taxon>Spiroplasmataceae</taxon>
        <taxon>Spiroplasma</taxon>
    </lineage>
</organism>
<sequence>MENWFTHFGTELLGTCFLILLGNGVVANVILRDTKGNKGGFIAITTGWALAVALAATISSALGGAAHLNPAVTIAVLTNGWKENVGDFCLLPIFLIGQLIGAILGQVIIDIFYIKHILHTAASGEGANVLGMHCTAPTYRNVALNFFAEFVGTVVLIVAILSIKKFYSNAGWMGPLFVGLTVFGIGLSLGGTTGYAINPVRDIVPRIVHQLLPIKNKASSDWSYSWIPVIAPLASGLVVGAAFLI</sequence>
<dbReference type="OrthoDB" id="9807293at2"/>
<keyword evidence="10" id="KW-1185">Reference proteome</keyword>
<evidence type="ECO:0000256" key="5">
    <source>
        <dbReference type="ARBA" id="ARBA00022989"/>
    </source>
</evidence>
<dbReference type="SUPFAM" id="SSF81338">
    <property type="entry name" value="Aquaporin-like"/>
    <property type="match status" value="1"/>
</dbReference>
<feature type="transmembrane region" description="Helical" evidence="8">
    <location>
        <begin position="12"/>
        <end position="31"/>
    </location>
</feature>
<evidence type="ECO:0000313" key="10">
    <source>
        <dbReference type="Proteomes" id="UP000018550"/>
    </source>
</evidence>
<keyword evidence="6 8" id="KW-0472">Membrane</keyword>
<name>V5RHW8_SPIAP</name>